<feature type="region of interest" description="Disordered" evidence="1">
    <location>
        <begin position="109"/>
        <end position="135"/>
    </location>
</feature>
<dbReference type="RefSeq" id="WP_086552784.1">
    <property type="nucleotide sequence ID" value="NZ_JOMO01000036.1"/>
</dbReference>
<feature type="transmembrane region" description="Helical" evidence="2">
    <location>
        <begin position="36"/>
        <end position="54"/>
    </location>
</feature>
<evidence type="ECO:0000313" key="4">
    <source>
        <dbReference type="Proteomes" id="UP000194639"/>
    </source>
</evidence>
<proteinExistence type="predicted"/>
<comment type="caution">
    <text evidence="3">The sequence shown here is derived from an EMBL/GenBank/DDBJ whole genome shotgun (WGS) entry which is preliminary data.</text>
</comment>
<keyword evidence="2" id="KW-0472">Membrane</keyword>
<organism evidence="3 4">
    <name type="scientific">Acetobacter orientalis</name>
    <dbReference type="NCBI Taxonomy" id="146474"/>
    <lineage>
        <taxon>Bacteria</taxon>
        <taxon>Pseudomonadati</taxon>
        <taxon>Pseudomonadota</taxon>
        <taxon>Alphaproteobacteria</taxon>
        <taxon>Acetobacterales</taxon>
        <taxon>Acetobacteraceae</taxon>
        <taxon>Acetobacter</taxon>
    </lineage>
</organism>
<evidence type="ECO:0000256" key="2">
    <source>
        <dbReference type="SAM" id="Phobius"/>
    </source>
</evidence>
<name>A0A251ZZW7_9PROT</name>
<dbReference type="Proteomes" id="UP000194639">
    <property type="component" value="Unassembled WGS sequence"/>
</dbReference>
<gene>
    <name evidence="3" type="ORF">HK12_09240</name>
</gene>
<protein>
    <submittedName>
        <fullName evidence="3">Uncharacterized protein</fullName>
    </submittedName>
</protein>
<keyword evidence="2" id="KW-1133">Transmembrane helix</keyword>
<evidence type="ECO:0000256" key="1">
    <source>
        <dbReference type="SAM" id="MobiDB-lite"/>
    </source>
</evidence>
<feature type="transmembrane region" description="Helical" evidence="2">
    <location>
        <begin position="74"/>
        <end position="94"/>
    </location>
</feature>
<accession>A0A251ZZW7</accession>
<dbReference type="EMBL" id="JOMO01000036">
    <property type="protein sequence ID" value="OUI80298.1"/>
    <property type="molecule type" value="Genomic_DNA"/>
</dbReference>
<sequence>MGKVPQSKGGIRKNELLFKMHLADQRYDLFRQIVKAITWITCIGLASYFLSKAFGQSTHVDVSGVVTILGDLKFTMTLTLAGACAVWAIVERYLRKRVVKKLAPYKQAKEKTIDPNRTSSTVAPDGTTHRRDRRE</sequence>
<reference evidence="3 4" key="1">
    <citation type="submission" date="2014-06" db="EMBL/GenBank/DDBJ databases">
        <authorList>
            <person name="Ju J."/>
            <person name="Zhang J."/>
        </authorList>
    </citation>
    <scope>NUCLEOTIDE SEQUENCE [LARGE SCALE GENOMIC DNA]</scope>
    <source>
        <strain evidence="3">DmW_045</strain>
    </source>
</reference>
<dbReference type="AlphaFoldDB" id="A0A251ZZW7"/>
<keyword evidence="2" id="KW-0812">Transmembrane</keyword>
<evidence type="ECO:0000313" key="3">
    <source>
        <dbReference type="EMBL" id="OUI80298.1"/>
    </source>
</evidence>